<accession>A0ACA9QWV0</accession>
<evidence type="ECO:0000313" key="2">
    <source>
        <dbReference type="Proteomes" id="UP000789702"/>
    </source>
</evidence>
<name>A0ACA9QWV0_9GLOM</name>
<keyword evidence="2" id="KW-1185">Reference proteome</keyword>
<dbReference type="Proteomes" id="UP000789702">
    <property type="component" value="Unassembled WGS sequence"/>
</dbReference>
<protein>
    <submittedName>
        <fullName evidence="1">2314_t:CDS:1</fullName>
    </submittedName>
</protein>
<evidence type="ECO:0000313" key="1">
    <source>
        <dbReference type="EMBL" id="CAG8767791.1"/>
    </source>
</evidence>
<reference evidence="1" key="1">
    <citation type="submission" date="2021-06" db="EMBL/GenBank/DDBJ databases">
        <authorList>
            <person name="Kallberg Y."/>
            <person name="Tangrot J."/>
            <person name="Rosling A."/>
        </authorList>
    </citation>
    <scope>NUCLEOTIDE SEQUENCE</scope>
    <source>
        <strain evidence="1">IL203A</strain>
    </source>
</reference>
<sequence>HSNPYQHVWRRPGEEFNDNCLVLAIKSKEIMMWGYFSWWGLNPFIRLY</sequence>
<feature type="non-terminal residue" evidence="1">
    <location>
        <position position="1"/>
    </location>
</feature>
<proteinExistence type="predicted"/>
<comment type="caution">
    <text evidence="1">The sequence shown here is derived from an EMBL/GenBank/DDBJ whole genome shotgun (WGS) entry which is preliminary data.</text>
</comment>
<feature type="non-terminal residue" evidence="1">
    <location>
        <position position="48"/>
    </location>
</feature>
<dbReference type="EMBL" id="CAJVPU010054943">
    <property type="protein sequence ID" value="CAG8767791.1"/>
    <property type="molecule type" value="Genomic_DNA"/>
</dbReference>
<gene>
    <name evidence="1" type="ORF">DHETER_LOCUS15665</name>
</gene>
<organism evidence="1 2">
    <name type="scientific">Dentiscutata heterogama</name>
    <dbReference type="NCBI Taxonomy" id="1316150"/>
    <lineage>
        <taxon>Eukaryota</taxon>
        <taxon>Fungi</taxon>
        <taxon>Fungi incertae sedis</taxon>
        <taxon>Mucoromycota</taxon>
        <taxon>Glomeromycotina</taxon>
        <taxon>Glomeromycetes</taxon>
        <taxon>Diversisporales</taxon>
        <taxon>Gigasporaceae</taxon>
        <taxon>Dentiscutata</taxon>
    </lineage>
</organism>